<organism evidence="2">
    <name type="scientific">marine sediment metagenome</name>
    <dbReference type="NCBI Taxonomy" id="412755"/>
    <lineage>
        <taxon>unclassified sequences</taxon>
        <taxon>metagenomes</taxon>
        <taxon>ecological metagenomes</taxon>
    </lineage>
</organism>
<keyword evidence="1" id="KW-0812">Transmembrane</keyword>
<comment type="caution">
    <text evidence="2">The sequence shown here is derived from an EMBL/GenBank/DDBJ whole genome shotgun (WGS) entry which is preliminary data.</text>
</comment>
<dbReference type="AlphaFoldDB" id="X1MAA5"/>
<name>X1MAA5_9ZZZZ</name>
<keyword evidence="1" id="KW-1133">Transmembrane helix</keyword>
<proteinExistence type="predicted"/>
<feature type="transmembrane region" description="Helical" evidence="1">
    <location>
        <begin position="28"/>
        <end position="49"/>
    </location>
</feature>
<reference evidence="2" key="1">
    <citation type="journal article" date="2014" name="Front. Microbiol.">
        <title>High frequency of phylogenetically diverse reductive dehalogenase-homologous genes in deep subseafloor sedimentary metagenomes.</title>
        <authorList>
            <person name="Kawai M."/>
            <person name="Futagami T."/>
            <person name="Toyoda A."/>
            <person name="Takaki Y."/>
            <person name="Nishi S."/>
            <person name="Hori S."/>
            <person name="Arai W."/>
            <person name="Tsubouchi T."/>
            <person name="Morono Y."/>
            <person name="Uchiyama I."/>
            <person name="Ito T."/>
            <person name="Fujiyama A."/>
            <person name="Inagaki F."/>
            <person name="Takami H."/>
        </authorList>
    </citation>
    <scope>NUCLEOTIDE SEQUENCE</scope>
    <source>
        <strain evidence="2">Expedition CK06-06</strain>
    </source>
</reference>
<dbReference type="EMBL" id="BARV01007707">
    <property type="protein sequence ID" value="GAI11625.1"/>
    <property type="molecule type" value="Genomic_DNA"/>
</dbReference>
<evidence type="ECO:0000313" key="2">
    <source>
        <dbReference type="EMBL" id="GAI11625.1"/>
    </source>
</evidence>
<sequence>MAIRQWMITHEWMVKPTPQTEWIERRGILVWIAEVFTALGAGLYLVSLIF</sequence>
<accession>X1MAA5</accession>
<gene>
    <name evidence="2" type="ORF">S06H3_15645</name>
</gene>
<evidence type="ECO:0000256" key="1">
    <source>
        <dbReference type="SAM" id="Phobius"/>
    </source>
</evidence>
<keyword evidence="1" id="KW-0472">Membrane</keyword>
<protein>
    <submittedName>
        <fullName evidence="2">Uncharacterized protein</fullName>
    </submittedName>
</protein>